<sequence length="416" mass="47728">MTRPIRVALLAHEFLINIGANDFLKNIIRGLALREQNEIIFLCPRGENRIEHQVPTAAKAALKKNPIVEALLRGILRQARQARAKVVKPDPGPYDFYRDACPRMRFIETDLDVESLRRLKIEHQIDVFLPSIHILPKDIPYVTYWPDCQPKHYPEFFDDESQRVRDERINGLFATGKPMIINSRDAKSDMVRFYDANPDQIFELPFAPIIEFDRLTPHPELARPYGLTKPYFMVCNQFWVHKSIETVIEAAVIVKQRQMNVEIVFTGKMQEPRRPQYITMLRQMVIDNDLGDVVRFLDYIPKNDQLELMRSAIAVIQPTLFEGGPGGGSIYDAVSLGVRAIASDIPINHELPLDPERLVLFKKRNAKDLVDKMQKMMASPNRGPSFEDLYQQSKASAGKLSTRLYQAIDYAIAQDG</sequence>
<proteinExistence type="predicted"/>
<dbReference type="InterPro" id="IPR001296">
    <property type="entry name" value="Glyco_trans_1"/>
</dbReference>
<dbReference type="EMBL" id="JAVDRL010000008">
    <property type="protein sequence ID" value="MDR6532350.1"/>
    <property type="molecule type" value="Genomic_DNA"/>
</dbReference>
<accession>A0ABU1N2P1</accession>
<reference evidence="2 3" key="1">
    <citation type="submission" date="2023-07" db="EMBL/GenBank/DDBJ databases">
        <title>Sorghum-associated microbial communities from plants grown in Nebraska, USA.</title>
        <authorList>
            <person name="Schachtman D."/>
        </authorList>
    </citation>
    <scope>NUCLEOTIDE SEQUENCE [LARGE SCALE GENOMIC DNA]</scope>
    <source>
        <strain evidence="2 3">DS2154</strain>
    </source>
</reference>
<evidence type="ECO:0000313" key="2">
    <source>
        <dbReference type="EMBL" id="MDR6532350.1"/>
    </source>
</evidence>
<dbReference type="Gene3D" id="3.40.50.2000">
    <property type="entry name" value="Glycogen Phosphorylase B"/>
    <property type="match status" value="1"/>
</dbReference>
<evidence type="ECO:0000259" key="1">
    <source>
        <dbReference type="Pfam" id="PF00534"/>
    </source>
</evidence>
<dbReference type="PANTHER" id="PTHR46401">
    <property type="entry name" value="GLYCOSYLTRANSFERASE WBBK-RELATED"/>
    <property type="match status" value="1"/>
</dbReference>
<gene>
    <name evidence="2" type="ORF">J2800_003106</name>
</gene>
<dbReference type="Proteomes" id="UP001262754">
    <property type="component" value="Unassembled WGS sequence"/>
</dbReference>
<dbReference type="SUPFAM" id="SSF53756">
    <property type="entry name" value="UDP-Glycosyltransferase/glycogen phosphorylase"/>
    <property type="match status" value="1"/>
</dbReference>
<feature type="domain" description="Glycosyl transferase family 1" evidence="1">
    <location>
        <begin position="228"/>
        <end position="381"/>
    </location>
</feature>
<dbReference type="RefSeq" id="WP_163233504.1">
    <property type="nucleotide sequence ID" value="NZ_BMLD01000004.1"/>
</dbReference>
<evidence type="ECO:0000313" key="3">
    <source>
        <dbReference type="Proteomes" id="UP001262754"/>
    </source>
</evidence>
<protein>
    <submittedName>
        <fullName evidence="2">Glycosyltransferase involved in cell wall biosynthesis</fullName>
    </submittedName>
</protein>
<dbReference type="Pfam" id="PF00534">
    <property type="entry name" value="Glycos_transf_1"/>
    <property type="match status" value="1"/>
</dbReference>
<keyword evidence="3" id="KW-1185">Reference proteome</keyword>
<comment type="caution">
    <text evidence="2">The sequence shown here is derived from an EMBL/GenBank/DDBJ whole genome shotgun (WGS) entry which is preliminary data.</text>
</comment>
<organism evidence="2 3">
    <name type="scientific">Caulobacter rhizosphaerae</name>
    <dbReference type="NCBI Taxonomy" id="2010972"/>
    <lineage>
        <taxon>Bacteria</taxon>
        <taxon>Pseudomonadati</taxon>
        <taxon>Pseudomonadota</taxon>
        <taxon>Alphaproteobacteria</taxon>
        <taxon>Caulobacterales</taxon>
        <taxon>Caulobacteraceae</taxon>
        <taxon>Caulobacter</taxon>
    </lineage>
</organism>
<dbReference type="PANTHER" id="PTHR46401:SF8">
    <property type="entry name" value="BLL6006 PROTEIN"/>
    <property type="match status" value="1"/>
</dbReference>
<name>A0ABU1N2P1_9CAUL</name>